<dbReference type="RefSeq" id="WP_150310965.1">
    <property type="nucleotide sequence ID" value="NZ_VMSO01000011.1"/>
</dbReference>
<dbReference type="AlphaFoldDB" id="A0A5M9I066"/>
<comment type="caution">
    <text evidence="3">The sequence shown here is derived from an EMBL/GenBank/DDBJ whole genome shotgun (WGS) entry which is preliminary data.</text>
</comment>
<sequence>MIEKRKPDECRLTIFTPVYNRAHCIEKCYRSLLRQKNQNFIWIIVDDGSVDGLSGLVQSWMDKGSNFRIEFYRKENGGIHTAYNLALSHVHTDYWVCIDSDDWLADNAVNIIYEGIKYCEKHQLNVCGMVGLDADPEGNIFGGKFPAVHTASLMELKFRYKHRGDIKVVYRTASSAPFLPIPEIPGEKNFNPYYIMLQMDRTAPLLIINKVLCIVDYQDDGMSANLFRQYEDSPVSFGMFRLQYLKMPGLPWRFRYKQWIHYVSSWLFALEQHKGQLWKQQQTEKVSFRRLGIATAFLPGVLLHLYIFMRNRLKK</sequence>
<name>A0A5M9I066_9FIRM</name>
<evidence type="ECO:0000256" key="1">
    <source>
        <dbReference type="SAM" id="Phobius"/>
    </source>
</evidence>
<dbReference type="CDD" id="cd00761">
    <property type="entry name" value="Glyco_tranf_GTA_type"/>
    <property type="match status" value="1"/>
</dbReference>
<keyword evidence="4" id="KW-1185">Reference proteome</keyword>
<organism evidence="3 4">
    <name type="scientific">Mediterraneibacter catenae</name>
    <dbReference type="NCBI Taxonomy" id="2594882"/>
    <lineage>
        <taxon>Bacteria</taxon>
        <taxon>Bacillati</taxon>
        <taxon>Bacillota</taxon>
        <taxon>Clostridia</taxon>
        <taxon>Lachnospirales</taxon>
        <taxon>Lachnospiraceae</taxon>
        <taxon>Mediterraneibacter</taxon>
    </lineage>
</organism>
<evidence type="ECO:0000313" key="3">
    <source>
        <dbReference type="EMBL" id="KAA8501139.1"/>
    </source>
</evidence>
<keyword evidence="1" id="KW-1133">Transmembrane helix</keyword>
<keyword evidence="1" id="KW-0812">Transmembrane</keyword>
<evidence type="ECO:0000259" key="2">
    <source>
        <dbReference type="Pfam" id="PF00535"/>
    </source>
</evidence>
<dbReference type="SUPFAM" id="SSF53448">
    <property type="entry name" value="Nucleotide-diphospho-sugar transferases"/>
    <property type="match status" value="1"/>
</dbReference>
<dbReference type="GO" id="GO:0016758">
    <property type="term" value="F:hexosyltransferase activity"/>
    <property type="evidence" value="ECO:0007669"/>
    <property type="project" value="UniProtKB-ARBA"/>
</dbReference>
<feature type="domain" description="Glycosyltransferase 2-like" evidence="2">
    <location>
        <begin position="13"/>
        <end position="116"/>
    </location>
</feature>
<dbReference type="Proteomes" id="UP000322025">
    <property type="component" value="Unassembled WGS sequence"/>
</dbReference>
<evidence type="ECO:0000313" key="4">
    <source>
        <dbReference type="Proteomes" id="UP000322025"/>
    </source>
</evidence>
<dbReference type="Pfam" id="PF00535">
    <property type="entry name" value="Glycos_transf_2"/>
    <property type="match status" value="1"/>
</dbReference>
<dbReference type="OrthoDB" id="9810303at2"/>
<reference evidence="3" key="1">
    <citation type="submission" date="2019-07" db="EMBL/GenBank/DDBJ databases">
        <authorList>
            <person name="Wongkuna S."/>
            <person name="Scaria J."/>
        </authorList>
    </citation>
    <scope>NUCLEOTIDE SEQUENCE [LARGE SCALE GENOMIC DNA]</scope>
    <source>
        <strain evidence="3">SW178</strain>
    </source>
</reference>
<gene>
    <name evidence="3" type="ORF">FNY66_09520</name>
</gene>
<feature type="transmembrane region" description="Helical" evidence="1">
    <location>
        <begin position="291"/>
        <end position="309"/>
    </location>
</feature>
<dbReference type="PANTHER" id="PTHR22916">
    <property type="entry name" value="GLYCOSYLTRANSFERASE"/>
    <property type="match status" value="1"/>
</dbReference>
<dbReference type="Gene3D" id="3.90.550.10">
    <property type="entry name" value="Spore Coat Polysaccharide Biosynthesis Protein SpsA, Chain A"/>
    <property type="match status" value="1"/>
</dbReference>
<dbReference type="EMBL" id="VMSO01000011">
    <property type="protein sequence ID" value="KAA8501139.1"/>
    <property type="molecule type" value="Genomic_DNA"/>
</dbReference>
<protein>
    <submittedName>
        <fullName evidence="3">Glycosyltransferase family 2 protein</fullName>
    </submittedName>
</protein>
<dbReference type="InterPro" id="IPR029044">
    <property type="entry name" value="Nucleotide-diphossugar_trans"/>
</dbReference>
<keyword evidence="1" id="KW-0472">Membrane</keyword>
<proteinExistence type="predicted"/>
<dbReference type="PANTHER" id="PTHR22916:SF3">
    <property type="entry name" value="UDP-GLCNAC:BETAGAL BETA-1,3-N-ACETYLGLUCOSAMINYLTRANSFERASE-LIKE PROTEIN 1"/>
    <property type="match status" value="1"/>
</dbReference>
<keyword evidence="3" id="KW-0808">Transferase</keyword>
<dbReference type="InterPro" id="IPR001173">
    <property type="entry name" value="Glyco_trans_2-like"/>
</dbReference>
<accession>A0A5M9I066</accession>